<dbReference type="PROSITE" id="PS50931">
    <property type="entry name" value="HTH_LYSR"/>
    <property type="match status" value="1"/>
</dbReference>
<dbReference type="InterPro" id="IPR000847">
    <property type="entry name" value="LysR_HTH_N"/>
</dbReference>
<organism evidence="6 7">
    <name type="scientific">Nannocystis pusilla</name>
    <dbReference type="NCBI Taxonomy" id="889268"/>
    <lineage>
        <taxon>Bacteria</taxon>
        <taxon>Pseudomonadati</taxon>
        <taxon>Myxococcota</taxon>
        <taxon>Polyangia</taxon>
        <taxon>Nannocystales</taxon>
        <taxon>Nannocystaceae</taxon>
        <taxon>Nannocystis</taxon>
    </lineage>
</organism>
<dbReference type="InterPro" id="IPR036390">
    <property type="entry name" value="WH_DNA-bd_sf"/>
</dbReference>
<dbReference type="InterPro" id="IPR005119">
    <property type="entry name" value="LysR_subst-bd"/>
</dbReference>
<dbReference type="PANTHER" id="PTHR30537:SF3">
    <property type="entry name" value="TRANSCRIPTIONAL REGULATORY PROTEIN"/>
    <property type="match status" value="1"/>
</dbReference>
<evidence type="ECO:0000256" key="3">
    <source>
        <dbReference type="ARBA" id="ARBA00023125"/>
    </source>
</evidence>
<dbReference type="Pfam" id="PF00126">
    <property type="entry name" value="HTH_1"/>
    <property type="match status" value="1"/>
</dbReference>
<dbReference type="EMBL" id="JAIRAU010000002">
    <property type="protein sequence ID" value="MBZ5708867.1"/>
    <property type="molecule type" value="Genomic_DNA"/>
</dbReference>
<name>A0ABS7TKV6_9BACT</name>
<comment type="similarity">
    <text evidence="1">Belongs to the LysR transcriptional regulatory family.</text>
</comment>
<keyword evidence="2" id="KW-0805">Transcription regulation</keyword>
<dbReference type="PRINTS" id="PR00039">
    <property type="entry name" value="HTHLYSR"/>
</dbReference>
<accession>A0ABS7TKV6</accession>
<dbReference type="PANTHER" id="PTHR30537">
    <property type="entry name" value="HTH-TYPE TRANSCRIPTIONAL REGULATOR"/>
    <property type="match status" value="1"/>
</dbReference>
<evidence type="ECO:0000313" key="7">
    <source>
        <dbReference type="Proteomes" id="UP001139031"/>
    </source>
</evidence>
<gene>
    <name evidence="6" type="ORF">K7C98_06335</name>
</gene>
<comment type="caution">
    <text evidence="6">The sequence shown here is derived from an EMBL/GenBank/DDBJ whole genome shotgun (WGS) entry which is preliminary data.</text>
</comment>
<dbReference type="SUPFAM" id="SSF46785">
    <property type="entry name" value="Winged helix' DNA-binding domain"/>
    <property type="match status" value="1"/>
</dbReference>
<evidence type="ECO:0000256" key="4">
    <source>
        <dbReference type="ARBA" id="ARBA00023163"/>
    </source>
</evidence>
<dbReference type="SUPFAM" id="SSF53850">
    <property type="entry name" value="Periplasmic binding protein-like II"/>
    <property type="match status" value="1"/>
</dbReference>
<dbReference type="RefSeq" id="WP_224190647.1">
    <property type="nucleotide sequence ID" value="NZ_JAIRAU010000002.1"/>
</dbReference>
<feature type="domain" description="HTH lysR-type" evidence="5">
    <location>
        <begin position="6"/>
        <end position="63"/>
    </location>
</feature>
<proteinExistence type="inferred from homology"/>
<keyword evidence="7" id="KW-1185">Reference proteome</keyword>
<dbReference type="Pfam" id="PF03466">
    <property type="entry name" value="LysR_substrate"/>
    <property type="match status" value="1"/>
</dbReference>
<dbReference type="Proteomes" id="UP001139031">
    <property type="component" value="Unassembled WGS sequence"/>
</dbReference>
<keyword evidence="3" id="KW-0238">DNA-binding</keyword>
<dbReference type="Gene3D" id="1.10.10.10">
    <property type="entry name" value="Winged helix-like DNA-binding domain superfamily/Winged helix DNA-binding domain"/>
    <property type="match status" value="1"/>
</dbReference>
<evidence type="ECO:0000256" key="1">
    <source>
        <dbReference type="ARBA" id="ARBA00009437"/>
    </source>
</evidence>
<sequence>MSLAPPDWSLYRAFAAVLREGSLSAAARRLGLSQPTLGRHVAALEAALGLPLFTRSRGGLAPTPAAEALRPEVEALVAATDSLLRKASGPLAENVGAVRITASEIVAAEVLPPVLAALQAEHPGIVVELVVSNRIADLVRRDADIAVRTVRPSQGALLAKRVGAFELGLFAAPGYLARRPAPTTPAALARHALVGFDVPAPYTGTLRLGGRPLTRDAFSFRTDDDVAQFAAIRAGCGIGACHVSLARRAGLVRVLAGEFAPKVEMWLAMHEDLKASRRCRTVFDALWAGLGAHVGRGSARATARRARS</sequence>
<protein>
    <submittedName>
        <fullName evidence="6">LysR family transcriptional regulator</fullName>
    </submittedName>
</protein>
<dbReference type="InterPro" id="IPR058163">
    <property type="entry name" value="LysR-type_TF_proteobact-type"/>
</dbReference>
<evidence type="ECO:0000256" key="2">
    <source>
        <dbReference type="ARBA" id="ARBA00023015"/>
    </source>
</evidence>
<dbReference type="Gene3D" id="3.40.190.290">
    <property type="match status" value="1"/>
</dbReference>
<evidence type="ECO:0000313" key="6">
    <source>
        <dbReference type="EMBL" id="MBZ5708867.1"/>
    </source>
</evidence>
<keyword evidence="4" id="KW-0804">Transcription</keyword>
<evidence type="ECO:0000259" key="5">
    <source>
        <dbReference type="PROSITE" id="PS50931"/>
    </source>
</evidence>
<reference evidence="6" key="1">
    <citation type="submission" date="2021-08" db="EMBL/GenBank/DDBJ databases">
        <authorList>
            <person name="Stevens D.C."/>
        </authorList>
    </citation>
    <scope>NUCLEOTIDE SEQUENCE</scope>
    <source>
        <strain evidence="6">DSM 53165</strain>
    </source>
</reference>
<dbReference type="InterPro" id="IPR036388">
    <property type="entry name" value="WH-like_DNA-bd_sf"/>
</dbReference>